<name>A0A3P3R6Y8_9EURY</name>
<evidence type="ECO:0000313" key="7">
    <source>
        <dbReference type="Proteomes" id="UP000282322"/>
    </source>
</evidence>
<dbReference type="Proteomes" id="UP000282322">
    <property type="component" value="Unassembled WGS sequence"/>
</dbReference>
<proteinExistence type="predicted"/>
<evidence type="ECO:0000313" key="6">
    <source>
        <dbReference type="EMBL" id="RRJ29217.1"/>
    </source>
</evidence>
<evidence type="ECO:0000256" key="1">
    <source>
        <dbReference type="ARBA" id="ARBA00001947"/>
    </source>
</evidence>
<dbReference type="SUPFAM" id="SSF53187">
    <property type="entry name" value="Zn-dependent exopeptidases"/>
    <property type="match status" value="1"/>
</dbReference>
<gene>
    <name evidence="6" type="ORF">EIK79_13860</name>
</gene>
<evidence type="ECO:0000259" key="5">
    <source>
        <dbReference type="Pfam" id="PF24827"/>
    </source>
</evidence>
<dbReference type="GO" id="GO:0016788">
    <property type="term" value="F:hydrolase activity, acting on ester bonds"/>
    <property type="evidence" value="ECO:0007669"/>
    <property type="project" value="InterPro"/>
</dbReference>
<dbReference type="AlphaFoldDB" id="A0A3P3R6Y8"/>
<dbReference type="GO" id="GO:0005829">
    <property type="term" value="C:cytosol"/>
    <property type="evidence" value="ECO:0007669"/>
    <property type="project" value="TreeGrafter"/>
</dbReference>
<protein>
    <submittedName>
        <fullName evidence="6">Succinylglutamate desuccinylase</fullName>
    </submittedName>
</protein>
<feature type="domain" description="Succinylglutamate desuccinylase/Aspartoacylase catalytic" evidence="5">
    <location>
        <begin position="11"/>
        <end position="91"/>
    </location>
</feature>
<keyword evidence="7" id="KW-1185">Reference proteome</keyword>
<sequence>MRVEQLGEGEPNFAVVGSIHGDEPCGAHAIETLLDADLSIDRPVKFIIANERALDHNVRYTETDLNRVFPGDPDADAYETRLAHELLKEIRGCTTLSLHSTQSYSHPFAIVDETGPLAETICPHLSIDVLVETGGFVKNTLVGYVDVVEVECGMQGSKQATENAIELIREFLGATGVLSGPVETETSTVPVYQLQRQIPKDPESSYAVHVDNFERVDAGAPYATSDETEIRAEEPFYPVLMSSQGYERQLGYAADRSGTL</sequence>
<dbReference type="RefSeq" id="WP_124955705.1">
    <property type="nucleotide sequence ID" value="NZ_RRCH01000029.1"/>
</dbReference>
<evidence type="ECO:0000256" key="3">
    <source>
        <dbReference type="ARBA" id="ARBA00022801"/>
    </source>
</evidence>
<dbReference type="PANTHER" id="PTHR15162">
    <property type="entry name" value="ASPARTOACYLASE"/>
    <property type="match status" value="1"/>
</dbReference>
<dbReference type="PANTHER" id="PTHR15162:SF7">
    <property type="entry name" value="SUCCINYLGLUTAMATE DESUCCINYLASE"/>
    <property type="match status" value="1"/>
</dbReference>
<evidence type="ECO:0000256" key="2">
    <source>
        <dbReference type="ARBA" id="ARBA00022723"/>
    </source>
</evidence>
<dbReference type="InterPro" id="IPR050178">
    <property type="entry name" value="AspA/AstE_fam"/>
</dbReference>
<keyword evidence="4" id="KW-0862">Zinc</keyword>
<keyword evidence="2" id="KW-0479">Metal-binding</keyword>
<dbReference type="Gene3D" id="3.40.630.10">
    <property type="entry name" value="Zn peptidases"/>
    <property type="match status" value="1"/>
</dbReference>
<keyword evidence="3" id="KW-0378">Hydrolase</keyword>
<dbReference type="EMBL" id="RRCH01000029">
    <property type="protein sequence ID" value="RRJ29217.1"/>
    <property type="molecule type" value="Genomic_DNA"/>
</dbReference>
<dbReference type="Pfam" id="PF24827">
    <property type="entry name" value="AstE_AspA_cat"/>
    <property type="match status" value="1"/>
</dbReference>
<comment type="cofactor">
    <cofactor evidence="1">
        <name>Zn(2+)</name>
        <dbReference type="ChEBI" id="CHEBI:29105"/>
    </cofactor>
</comment>
<reference evidence="6 7" key="1">
    <citation type="submission" date="2018-11" db="EMBL/GenBank/DDBJ databases">
        <title>Taxonoimc description of Halomarina strain SPP-AMP-1.</title>
        <authorList>
            <person name="Pal Y."/>
            <person name="Srinivasana K."/>
            <person name="Verma A."/>
            <person name="Kumar P."/>
        </authorList>
    </citation>
    <scope>NUCLEOTIDE SEQUENCE [LARGE SCALE GENOMIC DNA]</scope>
    <source>
        <strain evidence="6 7">SPP-AMP-1</strain>
    </source>
</reference>
<dbReference type="OrthoDB" id="323389at2157"/>
<comment type="caution">
    <text evidence="6">The sequence shown here is derived from an EMBL/GenBank/DDBJ whole genome shotgun (WGS) entry which is preliminary data.</text>
</comment>
<accession>A0A3P3R6Y8</accession>
<dbReference type="GO" id="GO:0046872">
    <property type="term" value="F:metal ion binding"/>
    <property type="evidence" value="ECO:0007669"/>
    <property type="project" value="UniProtKB-KW"/>
</dbReference>
<dbReference type="InterPro" id="IPR055438">
    <property type="entry name" value="AstE_AspA_cat"/>
</dbReference>
<organism evidence="6 7">
    <name type="scientific">Halocatena pleomorpha</name>
    <dbReference type="NCBI Taxonomy" id="1785090"/>
    <lineage>
        <taxon>Archaea</taxon>
        <taxon>Methanobacteriati</taxon>
        <taxon>Methanobacteriota</taxon>
        <taxon>Stenosarchaea group</taxon>
        <taxon>Halobacteria</taxon>
        <taxon>Halobacteriales</taxon>
        <taxon>Natronomonadaceae</taxon>
        <taxon>Halocatena</taxon>
    </lineage>
</organism>
<evidence type="ECO:0000256" key="4">
    <source>
        <dbReference type="ARBA" id="ARBA00022833"/>
    </source>
</evidence>